<dbReference type="Pfam" id="PF07686">
    <property type="entry name" value="V-set"/>
    <property type="match status" value="1"/>
</dbReference>
<dbReference type="GO" id="GO:0002250">
    <property type="term" value="P:adaptive immune response"/>
    <property type="evidence" value="ECO:0007669"/>
    <property type="project" value="UniProtKB-KW"/>
</dbReference>
<name>A0A7K6E7R2_9PASS</name>
<evidence type="ECO:0000256" key="2">
    <source>
        <dbReference type="ARBA" id="ARBA00023130"/>
    </source>
</evidence>
<dbReference type="GO" id="GO:0005576">
    <property type="term" value="C:extracellular region"/>
    <property type="evidence" value="ECO:0007669"/>
    <property type="project" value="UniProtKB-ARBA"/>
</dbReference>
<dbReference type="Gene3D" id="2.60.40.10">
    <property type="entry name" value="Immunoglobulins"/>
    <property type="match status" value="1"/>
</dbReference>
<reference evidence="5 6" key="1">
    <citation type="submission" date="2019-09" db="EMBL/GenBank/DDBJ databases">
        <title>Bird 10,000 Genomes (B10K) Project - Family phase.</title>
        <authorList>
            <person name="Zhang G."/>
        </authorList>
    </citation>
    <scope>NUCLEOTIDE SEQUENCE [LARGE SCALE GENOMIC DNA]</scope>
    <source>
        <strain evidence="5">B10K-DU-029-50</strain>
        <tissue evidence="5">Heart</tissue>
    </source>
</reference>
<gene>
    <name evidence="5" type="primary">Hv03_0</name>
    <name evidence="5" type="ORF">GRAPIC_R04948</name>
</gene>
<feature type="domain" description="Ig-like" evidence="4">
    <location>
        <begin position="15"/>
        <end position="100"/>
    </location>
</feature>
<dbReference type="SMART" id="SM00406">
    <property type="entry name" value="IGv"/>
    <property type="match status" value="1"/>
</dbReference>
<proteinExistence type="predicted"/>
<dbReference type="InterPro" id="IPR036179">
    <property type="entry name" value="Ig-like_dom_sf"/>
</dbReference>
<evidence type="ECO:0000313" key="6">
    <source>
        <dbReference type="Proteomes" id="UP000575029"/>
    </source>
</evidence>
<keyword evidence="3" id="KW-1280">Immunoglobulin</keyword>
<comment type="caution">
    <text evidence="5">The sequence shown here is derived from an EMBL/GenBank/DDBJ whole genome shotgun (WGS) entry which is preliminary data.</text>
</comment>
<dbReference type="PANTHER" id="PTHR23266">
    <property type="entry name" value="IMMUNOGLOBULIN HEAVY CHAIN"/>
    <property type="match status" value="1"/>
</dbReference>
<sequence length="100" mass="11436">QRRLEGAGGGLRAPGESVILSCRGSGFNFDYYDIWWYRQAPRGILEWVSVISEDSTIVYFDQTMQNRTTVSRDNSQSEAYLSVHYLQPSDSARYFCAIHS</sequence>
<evidence type="ECO:0000256" key="3">
    <source>
        <dbReference type="ARBA" id="ARBA00043265"/>
    </source>
</evidence>
<keyword evidence="6" id="KW-1185">Reference proteome</keyword>
<dbReference type="SUPFAM" id="SSF48726">
    <property type="entry name" value="Immunoglobulin"/>
    <property type="match status" value="1"/>
</dbReference>
<accession>A0A7K6E7R2</accession>
<dbReference type="AlphaFoldDB" id="A0A7K6E7R2"/>
<dbReference type="PROSITE" id="PS50835">
    <property type="entry name" value="IG_LIKE"/>
    <property type="match status" value="1"/>
</dbReference>
<dbReference type="InterPro" id="IPR013783">
    <property type="entry name" value="Ig-like_fold"/>
</dbReference>
<dbReference type="EMBL" id="VZRM01002871">
    <property type="protein sequence ID" value="NWV34727.1"/>
    <property type="molecule type" value="Genomic_DNA"/>
</dbReference>
<organism evidence="5 6">
    <name type="scientific">Grantiella picta</name>
    <dbReference type="NCBI Taxonomy" id="266360"/>
    <lineage>
        <taxon>Eukaryota</taxon>
        <taxon>Metazoa</taxon>
        <taxon>Chordata</taxon>
        <taxon>Craniata</taxon>
        <taxon>Vertebrata</taxon>
        <taxon>Euteleostomi</taxon>
        <taxon>Archelosauria</taxon>
        <taxon>Archosauria</taxon>
        <taxon>Dinosauria</taxon>
        <taxon>Saurischia</taxon>
        <taxon>Theropoda</taxon>
        <taxon>Coelurosauria</taxon>
        <taxon>Aves</taxon>
        <taxon>Neognathae</taxon>
        <taxon>Neoaves</taxon>
        <taxon>Telluraves</taxon>
        <taxon>Australaves</taxon>
        <taxon>Passeriformes</taxon>
        <taxon>Meliphagoidea</taxon>
        <taxon>Meliphagidae</taxon>
        <taxon>Grantiella</taxon>
    </lineage>
</organism>
<evidence type="ECO:0000313" key="5">
    <source>
        <dbReference type="EMBL" id="NWV34727.1"/>
    </source>
</evidence>
<feature type="non-terminal residue" evidence="5">
    <location>
        <position position="100"/>
    </location>
</feature>
<dbReference type="InterPro" id="IPR007110">
    <property type="entry name" value="Ig-like_dom"/>
</dbReference>
<dbReference type="GO" id="GO:0019814">
    <property type="term" value="C:immunoglobulin complex"/>
    <property type="evidence" value="ECO:0007669"/>
    <property type="project" value="UniProtKB-KW"/>
</dbReference>
<dbReference type="InterPro" id="IPR050199">
    <property type="entry name" value="IgHV"/>
</dbReference>
<feature type="non-terminal residue" evidence="5">
    <location>
        <position position="1"/>
    </location>
</feature>
<dbReference type="InterPro" id="IPR013106">
    <property type="entry name" value="Ig_V-set"/>
</dbReference>
<protein>
    <submittedName>
        <fullName evidence="5">HV03 protein</fullName>
    </submittedName>
</protein>
<evidence type="ECO:0000256" key="1">
    <source>
        <dbReference type="ARBA" id="ARBA00022859"/>
    </source>
</evidence>
<keyword evidence="1" id="KW-0391">Immunity</keyword>
<evidence type="ECO:0000259" key="4">
    <source>
        <dbReference type="PROSITE" id="PS50835"/>
    </source>
</evidence>
<dbReference type="Proteomes" id="UP000575029">
    <property type="component" value="Unassembled WGS sequence"/>
</dbReference>
<keyword evidence="2" id="KW-1064">Adaptive immunity</keyword>